<evidence type="ECO:0000313" key="3">
    <source>
        <dbReference type="Proteomes" id="UP000019030"/>
    </source>
</evidence>
<evidence type="ECO:0000313" key="2">
    <source>
        <dbReference type="EMBL" id="AHG18368.1"/>
    </source>
</evidence>
<proteinExistence type="predicted"/>
<dbReference type="SUPFAM" id="SSF51735">
    <property type="entry name" value="NAD(P)-binding Rossmann-fold domains"/>
    <property type="match status" value="1"/>
</dbReference>
<dbReference type="InterPro" id="IPR050177">
    <property type="entry name" value="Lipid_A_modif_metabolic_enz"/>
</dbReference>
<name>W0L3Q9_9GAMM</name>
<dbReference type="PATRIC" id="fig|1441930.4.peg.192"/>
<organism evidence="2 3">
    <name type="scientific">Chania multitudinisentens RB-25</name>
    <dbReference type="NCBI Taxonomy" id="1441930"/>
    <lineage>
        <taxon>Bacteria</taxon>
        <taxon>Pseudomonadati</taxon>
        <taxon>Pseudomonadota</taxon>
        <taxon>Gammaproteobacteria</taxon>
        <taxon>Enterobacterales</taxon>
        <taxon>Yersiniaceae</taxon>
        <taxon>Chania</taxon>
    </lineage>
</organism>
<dbReference type="Proteomes" id="UP000019030">
    <property type="component" value="Chromosome"/>
</dbReference>
<dbReference type="Pfam" id="PF01370">
    <property type="entry name" value="Epimerase"/>
    <property type="match status" value="1"/>
</dbReference>
<dbReference type="HOGENOM" id="CLU_007383_6_1_6"/>
<gene>
    <name evidence="2" type="ORF">Z042_00930</name>
</gene>
<keyword evidence="3" id="KW-1185">Reference proteome</keyword>
<reference evidence="2 3" key="1">
    <citation type="submission" date="2014-01" db="EMBL/GenBank/DDBJ databases">
        <title>Isolation of Serratia multitudinisentens RB-25 from Ex-Landfill site.</title>
        <authorList>
            <person name="Robson E.H.J."/>
        </authorList>
    </citation>
    <scope>NUCLEOTIDE SEQUENCE [LARGE SCALE GENOMIC DNA]</scope>
    <source>
        <strain evidence="2 3">RB-25</strain>
    </source>
</reference>
<feature type="domain" description="NAD-dependent epimerase/dehydratase" evidence="1">
    <location>
        <begin position="9"/>
        <end position="220"/>
    </location>
</feature>
<dbReference type="Gene3D" id="3.40.50.720">
    <property type="entry name" value="NAD(P)-binding Rossmann-like Domain"/>
    <property type="match status" value="1"/>
</dbReference>
<dbReference type="EMBL" id="CP007044">
    <property type="protein sequence ID" value="AHG18368.1"/>
    <property type="molecule type" value="Genomic_DNA"/>
</dbReference>
<dbReference type="eggNOG" id="COG0451">
    <property type="taxonomic scope" value="Bacteria"/>
</dbReference>
<dbReference type="KEGG" id="sfo:Z042_00930"/>
<protein>
    <submittedName>
        <fullName evidence="2">NAD(P)H steroid dehydrogenase</fullName>
    </submittedName>
</protein>
<dbReference type="PANTHER" id="PTHR43245">
    <property type="entry name" value="BIFUNCTIONAL POLYMYXIN RESISTANCE PROTEIN ARNA"/>
    <property type="match status" value="1"/>
</dbReference>
<dbReference type="RefSeq" id="WP_037405832.1">
    <property type="nucleotide sequence ID" value="NZ_CP007044.2"/>
</dbReference>
<reference evidence="2 3" key="2">
    <citation type="submission" date="2015-03" db="EMBL/GenBank/DDBJ databases">
        <authorList>
            <person name="Chan K.-G."/>
        </authorList>
    </citation>
    <scope>NUCLEOTIDE SEQUENCE [LARGE SCALE GENOMIC DNA]</scope>
    <source>
        <strain evidence="2 3">RB-25</strain>
    </source>
</reference>
<accession>W0L3Q9</accession>
<dbReference type="InterPro" id="IPR036291">
    <property type="entry name" value="NAD(P)-bd_dom_sf"/>
</dbReference>
<evidence type="ECO:0000259" key="1">
    <source>
        <dbReference type="Pfam" id="PF01370"/>
    </source>
</evidence>
<dbReference type="InterPro" id="IPR001509">
    <property type="entry name" value="Epimerase_deHydtase"/>
</dbReference>
<dbReference type="PANTHER" id="PTHR43245:SF24">
    <property type="entry name" value="DEHYDROGENASE"/>
    <property type="match status" value="1"/>
</dbReference>
<dbReference type="AlphaFoldDB" id="W0L3Q9"/>
<dbReference type="STRING" id="1441930.Z042_00930"/>
<sequence>MYGGNAVNVLVTGASGFIGGAFLRRFSSLEGVSLCGVGRRPDADLPASVRYCALALDRLEQLDFMPDVVVHAAGRASPWGSTRDYYRDNAETTRQVVNFCNNRGFPRLIFISSAAVYYRFEHQLNLRESDPVGPAFTSEYGRSKRQAEQLVEAYRGEKTIFRPCAVFGDGDRLLFPPLLAAARKGQLVRLLAEDIKAQADIMHVDALCDYIMRAVTHPRLRLCYNISANCSVETESLLREVLQQLGLPQPVRTVRLRSALRFAGALELLWRWLPLAGEPPITRFGVAVFGYAATLNVTAMLDDFGPPLVDFTPSLRAFLQEYQERNP</sequence>